<dbReference type="InterPro" id="IPR016187">
    <property type="entry name" value="CTDL_fold"/>
</dbReference>
<dbReference type="GO" id="GO:0120147">
    <property type="term" value="F:formylglycine-generating oxidase activity"/>
    <property type="evidence" value="ECO:0007669"/>
    <property type="project" value="TreeGrafter"/>
</dbReference>
<dbReference type="Proteomes" id="UP000245728">
    <property type="component" value="Chromosome"/>
</dbReference>
<dbReference type="GO" id="GO:0004674">
    <property type="term" value="F:protein serine/threonine kinase activity"/>
    <property type="evidence" value="ECO:0007669"/>
    <property type="project" value="UniProtKB-KW"/>
</dbReference>
<dbReference type="Pfam" id="PF08308">
    <property type="entry name" value="PEGA"/>
    <property type="match status" value="1"/>
</dbReference>
<accession>A0A2S2E6Y3</accession>
<sequence length="626" mass="71078">MNRIAHLALAIALTYSTGLIAQQSDSVEDIRQQIQTNQSEYDSYHQTLQKEQAQANQLESELADLRQKNKELEEQRQQRLNQMNQQYEKIIEDPSVDIEQYRQSYLEAVRAHKQNKDAITDKYNAWQAKLADVEQLRISKHGLLNKIENLKEELNNARVDRLYNEFNRTDTISVQHSIQCDREETIAKCSNRGKFLAKQKASKRFLDELYNGLTESELASKQRPYSDAYVQVMHSDIVDDGFSGNANYQVSINAKLKGSMNRAEACDLLALDRRYCLNRPEQAEVVTETPQEMMAAQGSDESKMYELTLRSNVYDDEVFIDGESYGSTKLQVMLPAGPHTIEVVKRGYQPITRKIDLRESTTMRVELDKAQFAFNKGEKIQDILVDDIQGPTLVVIPAGSFKMGDINGNGLSNERPVETRQIDESFGLTETEITVADFRHFAKATSYVTDAEKGKGCAYYEGGKPVWNDKLNWRQPGYNNTDKHPVVCISQRDAKAYVDWLSKTSGTTYRLPSEVEWEYAARAGTESDFWWGDSIGTNNANCGWCGSEWSNQSAAPVATFDENGYGLFDTVGNVWEWTTSEEAKSGAIVRGGAWSFAPRLARVSTRMELEPSFRANYIGLRVVREQ</sequence>
<keyword evidence="6" id="KW-1185">Reference proteome</keyword>
<name>A0A2S2E6Y3_9ALTE</name>
<dbReference type="InterPro" id="IPR005532">
    <property type="entry name" value="SUMF_dom"/>
</dbReference>
<dbReference type="PANTHER" id="PTHR23150">
    <property type="entry name" value="SULFATASE MODIFYING FACTOR 1, 2"/>
    <property type="match status" value="1"/>
</dbReference>
<keyword evidence="5" id="KW-0418">Kinase</keyword>
<dbReference type="RefSeq" id="WP_109340909.1">
    <property type="nucleotide sequence ID" value="NZ_CP029347.1"/>
</dbReference>
<proteinExistence type="predicted"/>
<feature type="domain" description="PEGA" evidence="4">
    <location>
        <begin position="305"/>
        <end position="367"/>
    </location>
</feature>
<keyword evidence="5" id="KW-0808">Transferase</keyword>
<dbReference type="InterPro" id="IPR013229">
    <property type="entry name" value="PEGA"/>
</dbReference>
<dbReference type="AlphaFoldDB" id="A0A2S2E6Y3"/>
<keyword evidence="2" id="KW-0732">Signal</keyword>
<keyword evidence="5" id="KW-0723">Serine/threonine-protein kinase</keyword>
<dbReference type="KEGG" id="salh:HMF8227_02960"/>
<evidence type="ECO:0000256" key="2">
    <source>
        <dbReference type="SAM" id="SignalP"/>
    </source>
</evidence>
<dbReference type="Gene3D" id="3.90.1580.10">
    <property type="entry name" value="paralog of FGE (formylglycine-generating enzyme)"/>
    <property type="match status" value="1"/>
</dbReference>
<feature type="signal peptide" evidence="2">
    <location>
        <begin position="1"/>
        <end position="21"/>
    </location>
</feature>
<evidence type="ECO:0000313" key="6">
    <source>
        <dbReference type="Proteomes" id="UP000245728"/>
    </source>
</evidence>
<dbReference type="PANTHER" id="PTHR23150:SF19">
    <property type="entry name" value="FORMYLGLYCINE-GENERATING ENZYME"/>
    <property type="match status" value="1"/>
</dbReference>
<evidence type="ECO:0000313" key="5">
    <source>
        <dbReference type="EMBL" id="AWL13408.1"/>
    </source>
</evidence>
<dbReference type="OrthoDB" id="9768004at2"/>
<protein>
    <submittedName>
        <fullName evidence="5">Non-specific serine/threonine protein kinase</fullName>
        <ecNumber evidence="5">2.7.11.1</ecNumber>
    </submittedName>
</protein>
<feature type="domain" description="Sulfatase-modifying factor enzyme-like" evidence="3">
    <location>
        <begin position="390"/>
        <end position="624"/>
    </location>
</feature>
<dbReference type="Pfam" id="PF03781">
    <property type="entry name" value="FGE-sulfatase"/>
    <property type="match status" value="1"/>
</dbReference>
<evidence type="ECO:0000256" key="1">
    <source>
        <dbReference type="SAM" id="Coils"/>
    </source>
</evidence>
<feature type="coiled-coil region" evidence="1">
    <location>
        <begin position="41"/>
        <end position="160"/>
    </location>
</feature>
<dbReference type="InterPro" id="IPR051043">
    <property type="entry name" value="Sulfatase_Mod_Factor_Kinase"/>
</dbReference>
<reference evidence="5 6" key="1">
    <citation type="submission" date="2018-05" db="EMBL/GenBank/DDBJ databases">
        <title>Salinimonas sp. HMF8227 Genome sequencing and assembly.</title>
        <authorList>
            <person name="Kang H."/>
            <person name="Kang J."/>
            <person name="Cha I."/>
            <person name="Kim H."/>
            <person name="Joh K."/>
        </authorList>
    </citation>
    <scope>NUCLEOTIDE SEQUENCE [LARGE SCALE GENOMIC DNA]</scope>
    <source>
        <strain evidence="5 6">HMF8227</strain>
    </source>
</reference>
<evidence type="ECO:0000259" key="3">
    <source>
        <dbReference type="Pfam" id="PF03781"/>
    </source>
</evidence>
<organism evidence="5 6">
    <name type="scientific">Saliniradius amylolyticus</name>
    <dbReference type="NCBI Taxonomy" id="2183582"/>
    <lineage>
        <taxon>Bacteria</taxon>
        <taxon>Pseudomonadati</taxon>
        <taxon>Pseudomonadota</taxon>
        <taxon>Gammaproteobacteria</taxon>
        <taxon>Alteromonadales</taxon>
        <taxon>Alteromonadaceae</taxon>
        <taxon>Saliniradius</taxon>
    </lineage>
</organism>
<gene>
    <name evidence="5" type="primary">ppkA</name>
    <name evidence="5" type="ORF">HMF8227_02960</name>
</gene>
<dbReference type="InterPro" id="IPR042095">
    <property type="entry name" value="SUMF_sf"/>
</dbReference>
<dbReference type="SUPFAM" id="SSF56436">
    <property type="entry name" value="C-type lectin-like"/>
    <property type="match status" value="1"/>
</dbReference>
<keyword evidence="1" id="KW-0175">Coiled coil</keyword>
<dbReference type="EMBL" id="CP029347">
    <property type="protein sequence ID" value="AWL13408.1"/>
    <property type="molecule type" value="Genomic_DNA"/>
</dbReference>
<dbReference type="EC" id="2.7.11.1" evidence="5"/>
<evidence type="ECO:0000259" key="4">
    <source>
        <dbReference type="Pfam" id="PF08308"/>
    </source>
</evidence>
<feature type="chain" id="PRO_5015646558" evidence="2">
    <location>
        <begin position="22"/>
        <end position="626"/>
    </location>
</feature>